<reference evidence="2 3" key="1">
    <citation type="submission" date="2019-05" db="EMBL/GenBank/DDBJ databases">
        <title>Mikania micrantha, genome provides insights into the molecular mechanism of rapid growth.</title>
        <authorList>
            <person name="Liu B."/>
        </authorList>
    </citation>
    <scope>NUCLEOTIDE SEQUENCE [LARGE SCALE GENOMIC DNA]</scope>
    <source>
        <strain evidence="2">NLD-2019</strain>
        <tissue evidence="2">Leaf</tissue>
    </source>
</reference>
<feature type="compositionally biased region" description="Polar residues" evidence="1">
    <location>
        <begin position="1"/>
        <end position="10"/>
    </location>
</feature>
<organism evidence="2 3">
    <name type="scientific">Mikania micrantha</name>
    <name type="common">bitter vine</name>
    <dbReference type="NCBI Taxonomy" id="192012"/>
    <lineage>
        <taxon>Eukaryota</taxon>
        <taxon>Viridiplantae</taxon>
        <taxon>Streptophyta</taxon>
        <taxon>Embryophyta</taxon>
        <taxon>Tracheophyta</taxon>
        <taxon>Spermatophyta</taxon>
        <taxon>Magnoliopsida</taxon>
        <taxon>eudicotyledons</taxon>
        <taxon>Gunneridae</taxon>
        <taxon>Pentapetalae</taxon>
        <taxon>asterids</taxon>
        <taxon>campanulids</taxon>
        <taxon>Asterales</taxon>
        <taxon>Asteraceae</taxon>
        <taxon>Asteroideae</taxon>
        <taxon>Heliantheae alliance</taxon>
        <taxon>Eupatorieae</taxon>
        <taxon>Mikania</taxon>
    </lineage>
</organism>
<dbReference type="OrthoDB" id="10265243at2759"/>
<dbReference type="AlphaFoldDB" id="A0A5N6P2R0"/>
<gene>
    <name evidence="2" type="ORF">E3N88_14448</name>
</gene>
<proteinExistence type="predicted"/>
<dbReference type="EMBL" id="SZYD01000007">
    <property type="protein sequence ID" value="KAD5803088.1"/>
    <property type="molecule type" value="Genomic_DNA"/>
</dbReference>
<evidence type="ECO:0000313" key="2">
    <source>
        <dbReference type="EMBL" id="KAD5803088.1"/>
    </source>
</evidence>
<sequence>MPPATMTVTTDTRKLPRPGRGGVISQGLTEEESRVRAIAEIVNNMVELSRNGENVDLNALKSAACRNSDSELQVRNIGCVYNIRCLSRGSKVTASANKTRCEKFNPLNV</sequence>
<evidence type="ECO:0000313" key="3">
    <source>
        <dbReference type="Proteomes" id="UP000326396"/>
    </source>
</evidence>
<comment type="caution">
    <text evidence="2">The sequence shown here is derived from an EMBL/GenBank/DDBJ whole genome shotgun (WGS) entry which is preliminary data.</text>
</comment>
<feature type="region of interest" description="Disordered" evidence="1">
    <location>
        <begin position="1"/>
        <end position="24"/>
    </location>
</feature>
<keyword evidence="3" id="KW-1185">Reference proteome</keyword>
<accession>A0A5N6P2R0</accession>
<name>A0A5N6P2R0_9ASTR</name>
<dbReference type="Proteomes" id="UP000326396">
    <property type="component" value="Linkage Group LG15"/>
</dbReference>
<protein>
    <submittedName>
        <fullName evidence="2">Uncharacterized protein</fullName>
    </submittedName>
</protein>
<evidence type="ECO:0000256" key="1">
    <source>
        <dbReference type="SAM" id="MobiDB-lite"/>
    </source>
</evidence>